<keyword evidence="1" id="KW-0106">Calcium</keyword>
<reference evidence="5 6" key="3">
    <citation type="submission" date="2017-10" db="EMBL/GenBank/DDBJ databases">
        <title>Consistent, comparative and evidence-based genome annotation and re-annotation for the closely-related species, Cryptosporidium parvum, C. hominis and C. tyzzeri.</title>
        <authorList>
            <person name="Baptista R.P."/>
            <person name="Li Y."/>
            <person name="Sateriale A."/>
            <person name="Striepen B."/>
            <person name="Kissinger J.C."/>
        </authorList>
    </citation>
    <scope>NUCLEOTIDE SEQUENCE [LARGE SCALE GENOMIC DNA]</scope>
    <source>
        <strain evidence="5">30976</strain>
    </source>
</reference>
<reference evidence="4" key="2">
    <citation type="submission" date="2015-08" db="EMBL/GenBank/DDBJ databases">
        <authorList>
            <person name="Babu N.S."/>
            <person name="Beckwith C.J."/>
            <person name="Beseler K.G."/>
            <person name="Brison A."/>
            <person name="Carone J.V."/>
            <person name="Caskin T.P."/>
            <person name="Diamond M."/>
            <person name="Durham M.E."/>
            <person name="Foxe J.M."/>
            <person name="Go M."/>
            <person name="Henderson B.A."/>
            <person name="Jones I.B."/>
            <person name="McGettigan J.A."/>
            <person name="Micheletti S.J."/>
            <person name="Nasrallah M.E."/>
            <person name="Ortiz D."/>
            <person name="Piller C.R."/>
            <person name="Privatt S.R."/>
            <person name="Schneider S.L."/>
            <person name="Sharp S."/>
            <person name="Smith T.C."/>
            <person name="Stanton J.D."/>
            <person name="Ullery H.E."/>
            <person name="Wilson R.J."/>
            <person name="Serrano M.G."/>
            <person name="Buck G."/>
            <person name="Lee V."/>
            <person name="Wang Y."/>
            <person name="Carvalho R."/>
            <person name="Voegtly L."/>
            <person name="Shi R."/>
            <person name="Duckworth R."/>
            <person name="Johnson A."/>
            <person name="Loviza R."/>
            <person name="Walstead R."/>
            <person name="Shah Z."/>
            <person name="Kiflezghi M."/>
            <person name="Wade K."/>
            <person name="Ball S.L."/>
            <person name="Bradley K.W."/>
            <person name="Asai D.J."/>
            <person name="Bowman C.A."/>
            <person name="Russell D.A."/>
            <person name="Pope W.H."/>
            <person name="Jacobs-Sera D."/>
            <person name="Hendrix R.W."/>
            <person name="Hatfull G.F."/>
        </authorList>
    </citation>
    <scope>NUCLEOTIDE SEQUENCE [LARGE SCALE GENOMIC DNA]</scope>
</reference>
<name>A0A0S4TFB6_CRYHO</name>
<dbReference type="InterPro" id="IPR011057">
    <property type="entry name" value="Mss4-like_sf"/>
</dbReference>
<dbReference type="AlphaFoldDB" id="A0A0S4TFB6"/>
<dbReference type="EMBL" id="LN877949">
    <property type="protein sequence ID" value="CUV05064.1"/>
    <property type="molecule type" value="Genomic_DNA"/>
</dbReference>
<dbReference type="SUPFAM" id="SSF51316">
    <property type="entry name" value="Mss4-like"/>
    <property type="match status" value="1"/>
</dbReference>
<dbReference type="Proteomes" id="UP000199752">
    <property type="component" value="Chromosome 3"/>
</dbReference>
<dbReference type="InterPro" id="IPR018105">
    <property type="entry name" value="Translational_control_tumour_p"/>
</dbReference>
<dbReference type="Gene3D" id="2.170.150.10">
    <property type="entry name" value="Metal Binding Protein, Guanine Nucleotide Exchange Factor, Chain A"/>
    <property type="match status" value="1"/>
</dbReference>
<dbReference type="Proteomes" id="UP001429100">
    <property type="component" value="Unassembled WGS sequence"/>
</dbReference>
<dbReference type="GO" id="GO:0005509">
    <property type="term" value="F:calcium ion binding"/>
    <property type="evidence" value="ECO:0007669"/>
    <property type="project" value="TreeGrafter"/>
</dbReference>
<sequence length="172" mass="20012">MKVYKCIFTGDEVMSDSYKQTSPFGKAEFDDIAFEVQSKRVQKSAEDFGIAHNTEEGEAEVVDADVETVNDIIDAFKLESTPFTKKEYMTYIKAYLARIKETMEKSNPDRVETFMKNAQTFVKYLLERFDDLEFYLGPSLDCEGIIIYGYYEDGDLAPRFIYFKDALNEERY</sequence>
<dbReference type="PROSITE" id="PS51797">
    <property type="entry name" value="TCTP_3"/>
    <property type="match status" value="1"/>
</dbReference>
<dbReference type="VEuPathDB" id="CryptoDB:Chro.30228"/>
<dbReference type="VEuPathDB" id="CryptoDB:ChTU502y2012_414g0120"/>
<accession>A0A0S4TFB6</accession>
<feature type="domain" description="TCTP" evidence="3">
    <location>
        <begin position="1"/>
        <end position="172"/>
    </location>
</feature>
<organism evidence="4">
    <name type="scientific">Cryptosporidium hominis</name>
    <dbReference type="NCBI Taxonomy" id="237895"/>
    <lineage>
        <taxon>Eukaryota</taxon>
        <taxon>Sar</taxon>
        <taxon>Alveolata</taxon>
        <taxon>Apicomplexa</taxon>
        <taxon>Conoidasida</taxon>
        <taxon>Coccidia</taxon>
        <taxon>Eucoccidiorida</taxon>
        <taxon>Eimeriorina</taxon>
        <taxon>Cryptosporidiidae</taxon>
        <taxon>Cryptosporidium</taxon>
    </lineage>
</organism>
<evidence type="ECO:0000313" key="5">
    <source>
        <dbReference type="EMBL" id="PPS92759.1"/>
    </source>
</evidence>
<protein>
    <submittedName>
        <fullName evidence="5">Translationally controlled tumor protein associated protein</fullName>
    </submittedName>
</protein>
<evidence type="ECO:0000256" key="1">
    <source>
        <dbReference type="ARBA" id="ARBA00022837"/>
    </source>
</evidence>
<evidence type="ECO:0000256" key="2">
    <source>
        <dbReference type="PROSITE-ProRule" id="PRU01133"/>
    </source>
</evidence>
<dbReference type="EMBL" id="JTAI01000028">
    <property type="protein sequence ID" value="PPS92759.1"/>
    <property type="molecule type" value="Genomic_DNA"/>
</dbReference>
<dbReference type="PRINTS" id="PR01653">
    <property type="entry name" value="TCTPROTEIN"/>
</dbReference>
<dbReference type="SMR" id="A0A0S4TFB6"/>
<keyword evidence="6" id="KW-1185">Reference proteome</keyword>
<dbReference type="InterPro" id="IPR034737">
    <property type="entry name" value="TCTP"/>
</dbReference>
<dbReference type="VEuPathDB" id="CryptoDB:GY17_00002716"/>
<evidence type="ECO:0000313" key="4">
    <source>
        <dbReference type="EMBL" id="CUV05064.1"/>
    </source>
</evidence>
<evidence type="ECO:0000259" key="3">
    <source>
        <dbReference type="PROSITE" id="PS51797"/>
    </source>
</evidence>
<evidence type="ECO:0000313" key="6">
    <source>
        <dbReference type="Proteomes" id="UP001429100"/>
    </source>
</evidence>
<dbReference type="PANTHER" id="PTHR11991:SF0">
    <property type="entry name" value="TRANSLATIONALLY-CONTROLLED TUMOR PROTEIN"/>
    <property type="match status" value="1"/>
</dbReference>
<dbReference type="Pfam" id="PF00838">
    <property type="entry name" value="TCTP"/>
    <property type="match status" value="1"/>
</dbReference>
<reference evidence="5 6" key="1">
    <citation type="submission" date="2014-11" db="EMBL/GenBank/DDBJ databases">
        <title>Comparative genomic analysis of Cryptosporidium hominis reveals occurrence of genetic recombination in virulent subtypes.</title>
        <authorList>
            <person name="Guo Y."/>
            <person name="Tang K."/>
            <person name="Frace M."/>
            <person name="Li N."/>
            <person name="Roellig D.M."/>
            <person name="Sammons S."/>
            <person name="Knipe K."/>
            <person name="Rowe L."/>
            <person name="Feng Y."/>
            <person name="Xiao L."/>
        </authorList>
    </citation>
    <scope>NUCLEOTIDE SEQUENCE [LARGE SCALE GENOMIC DNA]</scope>
    <source>
        <strain evidence="5">30976</strain>
    </source>
</reference>
<dbReference type="InterPro" id="IPR011323">
    <property type="entry name" value="Mss4/transl-control_tumour"/>
</dbReference>
<dbReference type="VEuPathDB" id="CryptoDB:CHUDEA3_1940"/>
<dbReference type="GO" id="GO:0005737">
    <property type="term" value="C:cytoplasm"/>
    <property type="evidence" value="ECO:0007669"/>
    <property type="project" value="TreeGrafter"/>
</dbReference>
<dbReference type="OrthoDB" id="10248936at2759"/>
<gene>
    <name evidence="4" type="ORF">CHUDEA3_1940</name>
    <name evidence="5" type="ORF">GY17_00002716</name>
</gene>
<dbReference type="PANTHER" id="PTHR11991">
    <property type="entry name" value="TRANSLATIONALLY CONTROLLED TUMOR PROTEIN-RELATED"/>
    <property type="match status" value="1"/>
</dbReference>
<proteinExistence type="inferred from homology"/>
<comment type="similarity">
    <text evidence="2">Belongs to the TCTP family.</text>
</comment>